<organism evidence="2 3">
    <name type="scientific">Russula ochroleuca</name>
    <dbReference type="NCBI Taxonomy" id="152965"/>
    <lineage>
        <taxon>Eukaryota</taxon>
        <taxon>Fungi</taxon>
        <taxon>Dikarya</taxon>
        <taxon>Basidiomycota</taxon>
        <taxon>Agaricomycotina</taxon>
        <taxon>Agaricomycetes</taxon>
        <taxon>Russulales</taxon>
        <taxon>Russulaceae</taxon>
        <taxon>Russula</taxon>
    </lineage>
</organism>
<comment type="caution">
    <text evidence="2">The sequence shown here is derived from an EMBL/GenBank/DDBJ whole genome shotgun (WGS) entry which is preliminary data.</text>
</comment>
<keyword evidence="3" id="KW-1185">Reference proteome</keyword>
<reference evidence="2" key="1">
    <citation type="submission" date="2019-10" db="EMBL/GenBank/DDBJ databases">
        <authorList>
            <consortium name="DOE Joint Genome Institute"/>
            <person name="Kuo A."/>
            <person name="Miyauchi S."/>
            <person name="Kiss E."/>
            <person name="Drula E."/>
            <person name="Kohler A."/>
            <person name="Sanchez-Garcia M."/>
            <person name="Andreopoulos B."/>
            <person name="Barry K.W."/>
            <person name="Bonito G."/>
            <person name="Buee M."/>
            <person name="Carver A."/>
            <person name="Chen C."/>
            <person name="Cichocki N."/>
            <person name="Clum A."/>
            <person name="Culley D."/>
            <person name="Crous P.W."/>
            <person name="Fauchery L."/>
            <person name="Girlanda M."/>
            <person name="Hayes R."/>
            <person name="Keri Z."/>
            <person name="LaButti K."/>
            <person name="Lipzen A."/>
            <person name="Lombard V."/>
            <person name="Magnuson J."/>
            <person name="Maillard F."/>
            <person name="Morin E."/>
            <person name="Murat C."/>
            <person name="Nolan M."/>
            <person name="Ohm R."/>
            <person name="Pangilinan J."/>
            <person name="Pereira M."/>
            <person name="Perotto S."/>
            <person name="Peter M."/>
            <person name="Riley R."/>
            <person name="Sitrit Y."/>
            <person name="Stielow B."/>
            <person name="Szollosi G."/>
            <person name="Zifcakova L."/>
            <person name="Stursova M."/>
            <person name="Spatafora J.W."/>
            <person name="Tedersoo L."/>
            <person name="Vaario L.-M."/>
            <person name="Yamada A."/>
            <person name="Yan M."/>
            <person name="Wang P."/>
            <person name="Xu J."/>
            <person name="Bruns T."/>
            <person name="Baldrian P."/>
            <person name="Vilgalys R."/>
            <person name="Henrissat B."/>
            <person name="Grigoriev I.V."/>
            <person name="Hibbett D."/>
            <person name="Nagy L.G."/>
            <person name="Martin F.M."/>
        </authorList>
    </citation>
    <scope>NUCLEOTIDE SEQUENCE</scope>
    <source>
        <strain evidence="2">Prilba</strain>
    </source>
</reference>
<feature type="region of interest" description="Disordered" evidence="1">
    <location>
        <begin position="186"/>
        <end position="212"/>
    </location>
</feature>
<dbReference type="AlphaFoldDB" id="A0A9P5JX59"/>
<evidence type="ECO:0000256" key="1">
    <source>
        <dbReference type="SAM" id="MobiDB-lite"/>
    </source>
</evidence>
<feature type="compositionally biased region" description="Polar residues" evidence="1">
    <location>
        <begin position="1"/>
        <end position="10"/>
    </location>
</feature>
<proteinExistence type="predicted"/>
<dbReference type="EMBL" id="WHVB01000028">
    <property type="protein sequence ID" value="KAF8469412.1"/>
    <property type="molecule type" value="Genomic_DNA"/>
</dbReference>
<dbReference type="OrthoDB" id="3264690at2759"/>
<accession>A0A9P5JX59</accession>
<evidence type="ECO:0000313" key="3">
    <source>
        <dbReference type="Proteomes" id="UP000759537"/>
    </source>
</evidence>
<feature type="compositionally biased region" description="Low complexity" evidence="1">
    <location>
        <begin position="197"/>
        <end position="209"/>
    </location>
</feature>
<name>A0A9P5JX59_9AGAM</name>
<feature type="region of interest" description="Disordered" evidence="1">
    <location>
        <begin position="1"/>
        <end position="29"/>
    </location>
</feature>
<reference evidence="2" key="2">
    <citation type="journal article" date="2020" name="Nat. Commun.">
        <title>Large-scale genome sequencing of mycorrhizal fungi provides insights into the early evolution of symbiotic traits.</title>
        <authorList>
            <person name="Miyauchi S."/>
            <person name="Kiss E."/>
            <person name="Kuo A."/>
            <person name="Drula E."/>
            <person name="Kohler A."/>
            <person name="Sanchez-Garcia M."/>
            <person name="Morin E."/>
            <person name="Andreopoulos B."/>
            <person name="Barry K.W."/>
            <person name="Bonito G."/>
            <person name="Buee M."/>
            <person name="Carver A."/>
            <person name="Chen C."/>
            <person name="Cichocki N."/>
            <person name="Clum A."/>
            <person name="Culley D."/>
            <person name="Crous P.W."/>
            <person name="Fauchery L."/>
            <person name="Girlanda M."/>
            <person name="Hayes R.D."/>
            <person name="Keri Z."/>
            <person name="LaButti K."/>
            <person name="Lipzen A."/>
            <person name="Lombard V."/>
            <person name="Magnuson J."/>
            <person name="Maillard F."/>
            <person name="Murat C."/>
            <person name="Nolan M."/>
            <person name="Ohm R.A."/>
            <person name="Pangilinan J."/>
            <person name="Pereira M.F."/>
            <person name="Perotto S."/>
            <person name="Peter M."/>
            <person name="Pfister S."/>
            <person name="Riley R."/>
            <person name="Sitrit Y."/>
            <person name="Stielow J.B."/>
            <person name="Szollosi G."/>
            <person name="Zifcakova L."/>
            <person name="Stursova M."/>
            <person name="Spatafora J.W."/>
            <person name="Tedersoo L."/>
            <person name="Vaario L.M."/>
            <person name="Yamada A."/>
            <person name="Yan M."/>
            <person name="Wang P."/>
            <person name="Xu J."/>
            <person name="Bruns T."/>
            <person name="Baldrian P."/>
            <person name="Vilgalys R."/>
            <person name="Dunand C."/>
            <person name="Henrissat B."/>
            <person name="Grigoriev I.V."/>
            <person name="Hibbett D."/>
            <person name="Nagy L.G."/>
            <person name="Martin F.M."/>
        </authorList>
    </citation>
    <scope>NUCLEOTIDE SEQUENCE</scope>
    <source>
        <strain evidence="2">Prilba</strain>
    </source>
</reference>
<dbReference type="Proteomes" id="UP000759537">
    <property type="component" value="Unassembled WGS sequence"/>
</dbReference>
<evidence type="ECO:0000313" key="2">
    <source>
        <dbReference type="EMBL" id="KAF8469412.1"/>
    </source>
</evidence>
<gene>
    <name evidence="2" type="ORF">DFH94DRAFT_773739</name>
</gene>
<protein>
    <submittedName>
        <fullName evidence="2">Uncharacterized protein</fullName>
    </submittedName>
</protein>
<sequence length="347" mass="36897">MNSVPTNNYTFPDDTNHPSLPPTPRQLETQDNEAPTFLNDLLSNYPPDFGDFNVNTGTPRVPSHGTLPRHVDPLFRRRLVNIRRRRHARPGTIPQGSPSQATFGAPPQANILATVAPQLTSDPFDGAYTHPSPSVSAGLSSPMFDSGVPRCRGVLIPQVPPQSANFNGFPQPAARPAVASQPTIDVFGRTSDPITDPSASRPSGSSSAGTQLSLSGIQNIPMTSGLVPAMVPALASSSSLTQTTSVSPTPESLVRSQGWNSSAASMGSVAFAGAGATTTTATTTSMRAEPRRVPVFHCSCCQRLKPLVRVDDAIEWVRPDVMKMTLWINWSSNAEAEAHGSWEPRGA</sequence>